<dbReference type="RefSeq" id="XP_056786170.1">
    <property type="nucleotide sequence ID" value="XM_056938793.1"/>
</dbReference>
<dbReference type="AlphaFoldDB" id="A0A9X0BJH4"/>
<dbReference type="Gene3D" id="3.60.130.10">
    <property type="entry name" value="Clavaminate synthase-like"/>
    <property type="match status" value="1"/>
</dbReference>
<dbReference type="GO" id="GO:0016491">
    <property type="term" value="F:oxidoreductase activity"/>
    <property type="evidence" value="ECO:0007669"/>
    <property type="project" value="UniProtKB-KW"/>
</dbReference>
<dbReference type="Proteomes" id="UP001148312">
    <property type="component" value="Unassembled WGS sequence"/>
</dbReference>
<evidence type="ECO:0008006" key="4">
    <source>
        <dbReference type="Google" id="ProtNLM"/>
    </source>
</evidence>
<dbReference type="GeneID" id="81629043"/>
<reference evidence="2" key="1">
    <citation type="submission" date="2022-12" db="EMBL/GenBank/DDBJ databases">
        <authorList>
            <person name="Petersen C."/>
        </authorList>
    </citation>
    <scope>NUCLEOTIDE SEQUENCE</scope>
    <source>
        <strain evidence="2">IBT 30728</strain>
    </source>
</reference>
<protein>
    <recommendedName>
        <fullName evidence="4">TauD/TfdA-like domain-containing protein</fullName>
    </recommendedName>
</protein>
<proteinExistence type="predicted"/>
<dbReference type="SUPFAM" id="SSF51197">
    <property type="entry name" value="Clavaminate synthase-like"/>
    <property type="match status" value="1"/>
</dbReference>
<comment type="caution">
    <text evidence="2">The sequence shown here is derived from an EMBL/GenBank/DDBJ whole genome shotgun (WGS) entry which is preliminary data.</text>
</comment>
<organism evidence="2 3">
    <name type="scientific">Penicillium diatomitis</name>
    <dbReference type="NCBI Taxonomy" id="2819901"/>
    <lineage>
        <taxon>Eukaryota</taxon>
        <taxon>Fungi</taxon>
        <taxon>Dikarya</taxon>
        <taxon>Ascomycota</taxon>
        <taxon>Pezizomycotina</taxon>
        <taxon>Eurotiomycetes</taxon>
        <taxon>Eurotiomycetidae</taxon>
        <taxon>Eurotiales</taxon>
        <taxon>Aspergillaceae</taxon>
        <taxon>Penicillium</taxon>
    </lineage>
</organism>
<evidence type="ECO:0000256" key="1">
    <source>
        <dbReference type="ARBA" id="ARBA00023002"/>
    </source>
</evidence>
<keyword evidence="3" id="KW-1185">Reference proteome</keyword>
<dbReference type="EMBL" id="JAPWDQ010000015">
    <property type="protein sequence ID" value="KAJ5469580.1"/>
    <property type="molecule type" value="Genomic_DNA"/>
</dbReference>
<reference evidence="2" key="2">
    <citation type="journal article" date="2023" name="IMA Fungus">
        <title>Comparative genomic study of the Penicillium genus elucidates a diverse pangenome and 15 lateral gene transfer events.</title>
        <authorList>
            <person name="Petersen C."/>
            <person name="Sorensen T."/>
            <person name="Nielsen M.R."/>
            <person name="Sondergaard T.E."/>
            <person name="Sorensen J.L."/>
            <person name="Fitzpatrick D.A."/>
            <person name="Frisvad J.C."/>
            <person name="Nielsen K.L."/>
        </authorList>
    </citation>
    <scope>NUCLEOTIDE SEQUENCE</scope>
    <source>
        <strain evidence="2">IBT 30728</strain>
    </source>
</reference>
<name>A0A9X0BJH4_9EURO</name>
<evidence type="ECO:0000313" key="3">
    <source>
        <dbReference type="Proteomes" id="UP001148312"/>
    </source>
</evidence>
<evidence type="ECO:0000313" key="2">
    <source>
        <dbReference type="EMBL" id="KAJ5469580.1"/>
    </source>
</evidence>
<keyword evidence="1" id="KW-0560">Oxidoreductase</keyword>
<accession>A0A9X0BJH4</accession>
<dbReference type="InterPro" id="IPR042098">
    <property type="entry name" value="TauD-like_sf"/>
</dbReference>
<gene>
    <name evidence="2" type="ORF">N7539_009198</name>
</gene>
<sequence>MRRNGLLRSEPSHFRAVVRTHPVTGEKALFVNPQFYHWEDGQRRHVARLTPRAEPPYETLFEE</sequence>